<feature type="region of interest" description="Disordered" evidence="7">
    <location>
        <begin position="514"/>
        <end position="586"/>
    </location>
</feature>
<evidence type="ECO:0000256" key="4">
    <source>
        <dbReference type="ARBA" id="ARBA00023125"/>
    </source>
</evidence>
<dbReference type="Pfam" id="PF08447">
    <property type="entry name" value="PAS_3"/>
    <property type="match status" value="1"/>
</dbReference>
<evidence type="ECO:0000256" key="7">
    <source>
        <dbReference type="SAM" id="MobiDB-lite"/>
    </source>
</evidence>
<reference evidence="10" key="1">
    <citation type="submission" date="2025-08" db="UniProtKB">
        <authorList>
            <consortium name="Ensembl"/>
        </authorList>
    </citation>
    <scope>IDENTIFICATION</scope>
</reference>
<evidence type="ECO:0000256" key="5">
    <source>
        <dbReference type="ARBA" id="ARBA00023163"/>
    </source>
</evidence>
<dbReference type="GO" id="GO:0000977">
    <property type="term" value="F:RNA polymerase II transcription regulatory region sequence-specific DNA binding"/>
    <property type="evidence" value="ECO:0007669"/>
    <property type="project" value="TreeGrafter"/>
</dbReference>
<dbReference type="Gene3D" id="3.30.450.20">
    <property type="entry name" value="PAS domain"/>
    <property type="match status" value="2"/>
</dbReference>
<dbReference type="SUPFAM" id="SSF55785">
    <property type="entry name" value="PYP-like sensor domain (PAS domain)"/>
    <property type="match status" value="2"/>
</dbReference>
<keyword evidence="2" id="KW-0677">Repeat</keyword>
<dbReference type="InterPro" id="IPR013767">
    <property type="entry name" value="PAS_fold"/>
</dbReference>
<dbReference type="CDD" id="cd00130">
    <property type="entry name" value="PAS"/>
    <property type="match status" value="2"/>
</dbReference>
<dbReference type="CDD" id="cd19732">
    <property type="entry name" value="bHLH-PAS_NPAS3_PASD6"/>
    <property type="match status" value="1"/>
</dbReference>
<reference evidence="10" key="2">
    <citation type="submission" date="2025-09" db="UniProtKB">
        <authorList>
            <consortium name="Ensembl"/>
        </authorList>
    </citation>
    <scope>IDENTIFICATION</scope>
</reference>
<feature type="compositionally biased region" description="Polar residues" evidence="7">
    <location>
        <begin position="532"/>
        <end position="548"/>
    </location>
</feature>
<dbReference type="GO" id="GO:0046983">
    <property type="term" value="F:protein dimerization activity"/>
    <property type="evidence" value="ECO:0007669"/>
    <property type="project" value="InterPro"/>
</dbReference>
<evidence type="ECO:0000259" key="9">
    <source>
        <dbReference type="PROSITE" id="PS50888"/>
    </source>
</evidence>
<keyword evidence="5" id="KW-0804">Transcription</keyword>
<feature type="domain" description="PAS" evidence="8">
    <location>
        <begin position="162"/>
        <end position="219"/>
    </location>
</feature>
<dbReference type="PANTHER" id="PTHR23043:SF25">
    <property type="entry name" value="NEURONAL PAS DOMAIN-CONTAINING PROTEIN 1"/>
    <property type="match status" value="1"/>
</dbReference>
<dbReference type="InterPro" id="IPR013655">
    <property type="entry name" value="PAS_fold_3"/>
</dbReference>
<dbReference type="Ensembl" id="ENSEBUT00000013995.1">
    <property type="protein sequence ID" value="ENSEBUP00000013420.1"/>
    <property type="gene ID" value="ENSEBUG00000008463.1"/>
</dbReference>
<dbReference type="PROSITE" id="PS50112">
    <property type="entry name" value="PAS"/>
    <property type="match status" value="1"/>
</dbReference>
<dbReference type="InterPro" id="IPR000014">
    <property type="entry name" value="PAS"/>
</dbReference>
<keyword evidence="4" id="KW-0238">DNA-binding</keyword>
<name>A0A8C4QCK0_EPTBU</name>
<dbReference type="GO" id="GO:0000981">
    <property type="term" value="F:DNA-binding transcription factor activity, RNA polymerase II-specific"/>
    <property type="evidence" value="ECO:0007669"/>
    <property type="project" value="TreeGrafter"/>
</dbReference>
<sequence>MNLPSGWERYCNQYSIHFLILWLRILSHLQNQLELKQQQVRTTSWHPLILKACSRMLQALRKEKSRDAARSRRGKENFEFYELAKMLPLPGAITSQLDKASLIRLTISHLRMRDFAILGEPSWVSSLDGSCPNTSLGALGNQQRRSSSSLTAQVFGAHLGSQILQSLDGFVFVLNYDGRFLYISETVSIYLGLSQVEMAGSSIFDYVHPGDHVELSEHLGIVGPRGGDTPSGDSMPCDDTASSPLQQDDMEPGLQNSCSPPLLIIPHPNPRSFLPPIIHPTSSHCVYVPILQVIHVTGRLHTKSETSSGPTCSSAPTPQPVLGLVALAHALPPPTVSEIRVDSQMFVTRLNLDLKIIYCEISDYMDLTAAELVGKSCYHFVHAHDGDGLRECHTHLLNKGQCVTKYYRWMQRAGGYVWLQSVATIAVNTKASGEKSVIWINYVLSNHERRGCLLDIQQVTPERKRSSESSEPSDSDFDSRESSGETEYLHCNSYTRRSGQSPGTAKQADHLVFDHEDTSSHVDEDFEESIESRGNSSAPRSPNATVSAWTPEPVKLERLSETGRCRQRRGMRKRPTKRRKQPHEGILDQLTTQNSQNDAGCLDCVKTETVDSLAFEPSNNLWDYPPNREITCVESSFLNCDNDVVSGSRNMNSTLVGPYSGCMLPSLHVTIPDSVLTPPGPDSATSQSSLFVPSPGLSALQTSLAPTDPLSPPLSASPRDVKLAPLALPASPPSALDGISRPLPLTLASNITPLRAAYTAGTIRYAPADPATYGRVGESEDNPRFSHMVPTSTCNIEGKAHLGLLYHDMPPLGVQPPFTGPVLGSTNLQHLPVFPSNETFLPGFSFPLYGNGGGSGPLQNDGVVPLSGD</sequence>
<evidence type="ECO:0000256" key="6">
    <source>
        <dbReference type="ARBA" id="ARBA00023242"/>
    </source>
</evidence>
<keyword evidence="3" id="KW-0805">Transcription regulation</keyword>
<organism evidence="10 11">
    <name type="scientific">Eptatretus burgeri</name>
    <name type="common">Inshore hagfish</name>
    <dbReference type="NCBI Taxonomy" id="7764"/>
    <lineage>
        <taxon>Eukaryota</taxon>
        <taxon>Metazoa</taxon>
        <taxon>Chordata</taxon>
        <taxon>Craniata</taxon>
        <taxon>Vertebrata</taxon>
        <taxon>Cyclostomata</taxon>
        <taxon>Myxini</taxon>
        <taxon>Myxiniformes</taxon>
        <taxon>Myxinidae</taxon>
        <taxon>Eptatretinae</taxon>
        <taxon>Eptatretus</taxon>
    </lineage>
</organism>
<dbReference type="Proteomes" id="UP000694388">
    <property type="component" value="Unplaced"/>
</dbReference>
<dbReference type="PROSITE" id="PS50888">
    <property type="entry name" value="BHLH"/>
    <property type="match status" value="1"/>
</dbReference>
<dbReference type="Pfam" id="PF23171">
    <property type="entry name" value="bHLH_HIF1A"/>
    <property type="match status" value="1"/>
</dbReference>
<dbReference type="InterPro" id="IPR011598">
    <property type="entry name" value="bHLH_dom"/>
</dbReference>
<dbReference type="GeneTree" id="ENSGT00940000158051"/>
<dbReference type="AlphaFoldDB" id="A0A8C4QCK0"/>
<proteinExistence type="predicted"/>
<comment type="subcellular location">
    <subcellularLocation>
        <location evidence="1">Nucleus</location>
    </subcellularLocation>
</comment>
<dbReference type="GO" id="GO:0005634">
    <property type="term" value="C:nucleus"/>
    <property type="evidence" value="ECO:0007669"/>
    <property type="project" value="UniProtKB-SubCell"/>
</dbReference>
<evidence type="ECO:0000256" key="3">
    <source>
        <dbReference type="ARBA" id="ARBA00023015"/>
    </source>
</evidence>
<dbReference type="SMART" id="SM00353">
    <property type="entry name" value="HLH"/>
    <property type="match status" value="1"/>
</dbReference>
<feature type="compositionally biased region" description="Basic and acidic residues" evidence="7">
    <location>
        <begin position="554"/>
        <end position="564"/>
    </location>
</feature>
<keyword evidence="11" id="KW-1185">Reference proteome</keyword>
<dbReference type="SUPFAM" id="SSF47459">
    <property type="entry name" value="HLH, helix-loop-helix DNA-binding domain"/>
    <property type="match status" value="1"/>
</dbReference>
<feature type="compositionally biased region" description="Basic and acidic residues" evidence="7">
    <location>
        <begin position="514"/>
        <end position="523"/>
    </location>
</feature>
<dbReference type="Pfam" id="PF00989">
    <property type="entry name" value="PAS"/>
    <property type="match status" value="1"/>
</dbReference>
<evidence type="ECO:0000313" key="11">
    <source>
        <dbReference type="Proteomes" id="UP000694388"/>
    </source>
</evidence>
<evidence type="ECO:0000259" key="8">
    <source>
        <dbReference type="PROSITE" id="PS50112"/>
    </source>
</evidence>
<accession>A0A8C4QCK0</accession>
<evidence type="ECO:0000313" key="10">
    <source>
        <dbReference type="Ensembl" id="ENSEBUP00000013420.1"/>
    </source>
</evidence>
<dbReference type="Gene3D" id="4.10.280.10">
    <property type="entry name" value="Helix-loop-helix DNA-binding domain"/>
    <property type="match status" value="1"/>
</dbReference>
<dbReference type="FunFam" id="3.30.450.20:FF:000021">
    <property type="entry name" value="Neuronal PAS domain-containing protein 3"/>
    <property type="match status" value="1"/>
</dbReference>
<protein>
    <submittedName>
        <fullName evidence="10">Uncharacterized protein</fullName>
    </submittedName>
</protein>
<dbReference type="OMA" id="HLRMRDF"/>
<dbReference type="SMART" id="SM00091">
    <property type="entry name" value="PAS"/>
    <property type="match status" value="2"/>
</dbReference>
<dbReference type="FunFam" id="4.10.280.10:FF:000007">
    <property type="entry name" value="single-minded homolog 1 isoform X1"/>
    <property type="match status" value="1"/>
</dbReference>
<feature type="domain" description="BHLH" evidence="9">
    <location>
        <begin position="60"/>
        <end position="113"/>
    </location>
</feature>
<dbReference type="PANTHER" id="PTHR23043">
    <property type="entry name" value="HYPOXIA-INDUCIBLE FACTOR 1 ALPHA"/>
    <property type="match status" value="1"/>
</dbReference>
<feature type="compositionally biased region" description="Basic residues" evidence="7">
    <location>
        <begin position="565"/>
        <end position="581"/>
    </location>
</feature>
<keyword evidence="6" id="KW-0539">Nucleus</keyword>
<feature type="region of interest" description="Disordered" evidence="7">
    <location>
        <begin position="220"/>
        <end position="252"/>
    </location>
</feature>
<evidence type="ECO:0000256" key="1">
    <source>
        <dbReference type="ARBA" id="ARBA00004123"/>
    </source>
</evidence>
<evidence type="ECO:0000256" key="2">
    <source>
        <dbReference type="ARBA" id="ARBA00022737"/>
    </source>
</evidence>
<dbReference type="InterPro" id="IPR035965">
    <property type="entry name" value="PAS-like_dom_sf"/>
</dbReference>
<dbReference type="InterPro" id="IPR036638">
    <property type="entry name" value="HLH_DNA-bd_sf"/>
</dbReference>
<feature type="region of interest" description="Disordered" evidence="7">
    <location>
        <begin position="457"/>
        <end position="486"/>
    </location>
</feature>